<feature type="transmembrane region" description="Helical" evidence="6">
    <location>
        <begin position="35"/>
        <end position="57"/>
    </location>
</feature>
<dbReference type="AlphaFoldDB" id="A0A2J8I4T5"/>
<feature type="transmembrane region" description="Helical" evidence="6">
    <location>
        <begin position="63"/>
        <end position="81"/>
    </location>
</feature>
<dbReference type="Proteomes" id="UP000236449">
    <property type="component" value="Unassembled WGS sequence"/>
</dbReference>
<dbReference type="PANTHER" id="PTHR30086:SF20">
    <property type="entry name" value="ARGININE EXPORTER PROTEIN ARGO-RELATED"/>
    <property type="match status" value="1"/>
</dbReference>
<evidence type="ECO:0000256" key="1">
    <source>
        <dbReference type="ARBA" id="ARBA00004651"/>
    </source>
</evidence>
<evidence type="ECO:0000256" key="6">
    <source>
        <dbReference type="SAM" id="Phobius"/>
    </source>
</evidence>
<feature type="transmembrane region" description="Helical" evidence="6">
    <location>
        <begin position="170"/>
        <end position="192"/>
    </location>
</feature>
<dbReference type="EMBL" id="POSK01000004">
    <property type="protein sequence ID" value="PNI05504.1"/>
    <property type="molecule type" value="Genomic_DNA"/>
</dbReference>
<comment type="subcellular location">
    <subcellularLocation>
        <location evidence="1">Cell membrane</location>
        <topology evidence="1">Multi-pass membrane protein</topology>
    </subcellularLocation>
</comment>
<dbReference type="OrthoDB" id="6292618at2"/>
<evidence type="ECO:0000313" key="7">
    <source>
        <dbReference type="EMBL" id="PNI05504.1"/>
    </source>
</evidence>
<proteinExistence type="predicted"/>
<keyword evidence="5 6" id="KW-0472">Membrane</keyword>
<evidence type="ECO:0000256" key="2">
    <source>
        <dbReference type="ARBA" id="ARBA00022475"/>
    </source>
</evidence>
<comment type="caution">
    <text evidence="7">The sequence shown here is derived from an EMBL/GenBank/DDBJ whole genome shotgun (WGS) entry which is preliminary data.</text>
</comment>
<evidence type="ECO:0000256" key="3">
    <source>
        <dbReference type="ARBA" id="ARBA00022692"/>
    </source>
</evidence>
<gene>
    <name evidence="7" type="ORF">C1N32_09000</name>
</gene>
<dbReference type="RefSeq" id="WP_102966063.1">
    <property type="nucleotide sequence ID" value="NZ_POSK01000004.1"/>
</dbReference>
<dbReference type="GO" id="GO:0015171">
    <property type="term" value="F:amino acid transmembrane transporter activity"/>
    <property type="evidence" value="ECO:0007669"/>
    <property type="project" value="TreeGrafter"/>
</dbReference>
<dbReference type="InterPro" id="IPR001123">
    <property type="entry name" value="LeuE-type"/>
</dbReference>
<name>A0A2J8I4T5_VIBDI</name>
<evidence type="ECO:0000256" key="5">
    <source>
        <dbReference type="ARBA" id="ARBA00023136"/>
    </source>
</evidence>
<feature type="transmembrane region" description="Helical" evidence="6">
    <location>
        <begin position="6"/>
        <end position="23"/>
    </location>
</feature>
<keyword evidence="3 6" id="KW-0812">Transmembrane</keyword>
<evidence type="ECO:0000256" key="4">
    <source>
        <dbReference type="ARBA" id="ARBA00022989"/>
    </source>
</evidence>
<dbReference type="GO" id="GO:0033228">
    <property type="term" value="P:cysteine export across plasma membrane"/>
    <property type="evidence" value="ECO:0007669"/>
    <property type="project" value="TreeGrafter"/>
</dbReference>
<keyword evidence="4 6" id="KW-1133">Transmembrane helix</keyword>
<sequence length="204" mass="22153">MLEILAYAIGVMYTPGPINLLGLHSGLNGKTREHIGFFAGVGCAMLILFIFLGFLGLKFINPSLLPYISLIGCIYIVYIAWKVFRANINISDNKANVSILSFNNGLFMQLLNPKALVATMPISTIQFPAAGISGSAIVVWSVGLAFLAFGAPSSYSLAGMVMGKRIENPIYFKTFNLLMSALLIFVATSIGYEHVYRALLASHY</sequence>
<protein>
    <submittedName>
        <fullName evidence="7">Transporter</fullName>
    </submittedName>
</protein>
<evidence type="ECO:0000313" key="8">
    <source>
        <dbReference type="Proteomes" id="UP000236449"/>
    </source>
</evidence>
<dbReference type="Pfam" id="PF01810">
    <property type="entry name" value="LysE"/>
    <property type="match status" value="1"/>
</dbReference>
<dbReference type="GO" id="GO:0005886">
    <property type="term" value="C:plasma membrane"/>
    <property type="evidence" value="ECO:0007669"/>
    <property type="project" value="UniProtKB-SubCell"/>
</dbReference>
<accession>A0A2J8I4T5</accession>
<keyword evidence="2" id="KW-1003">Cell membrane</keyword>
<feature type="transmembrane region" description="Helical" evidence="6">
    <location>
        <begin position="131"/>
        <end position="149"/>
    </location>
</feature>
<reference evidence="7 8" key="1">
    <citation type="submission" date="2018-01" db="EMBL/GenBank/DDBJ databases">
        <title>Draft genome sequences of six Vibrio diazotrophicus strains isolated from deep-sea sediments of the Baltic Sea.</title>
        <authorList>
            <person name="Castillo D."/>
            <person name="Vandieken V."/>
            <person name="Chiang O."/>
            <person name="Middelboe M."/>
        </authorList>
    </citation>
    <scope>NUCLEOTIDE SEQUENCE [LARGE SCALE GENOMIC DNA]</scope>
    <source>
        <strain evidence="7 8">60.27F</strain>
    </source>
</reference>
<dbReference type="PANTHER" id="PTHR30086">
    <property type="entry name" value="ARGININE EXPORTER PROTEIN ARGO"/>
    <property type="match status" value="1"/>
</dbReference>
<organism evidence="7 8">
    <name type="scientific">Vibrio diazotrophicus</name>
    <dbReference type="NCBI Taxonomy" id="685"/>
    <lineage>
        <taxon>Bacteria</taxon>
        <taxon>Pseudomonadati</taxon>
        <taxon>Pseudomonadota</taxon>
        <taxon>Gammaproteobacteria</taxon>
        <taxon>Vibrionales</taxon>
        <taxon>Vibrionaceae</taxon>
        <taxon>Vibrio</taxon>
    </lineage>
</organism>